<sequence>MTWCGQVILVTIKSIPHTQYGRNKIKKLYKGEKL</sequence>
<organism evidence="1 2">
    <name type="scientific">Clostridium magnum DSM 2767</name>
    <dbReference type="NCBI Taxonomy" id="1121326"/>
    <lineage>
        <taxon>Bacteria</taxon>
        <taxon>Bacillati</taxon>
        <taxon>Bacillota</taxon>
        <taxon>Clostridia</taxon>
        <taxon>Eubacteriales</taxon>
        <taxon>Clostridiaceae</taxon>
        <taxon>Clostridium</taxon>
    </lineage>
</organism>
<protein>
    <submittedName>
        <fullName evidence="1">Uncharacterized protein</fullName>
    </submittedName>
</protein>
<dbReference type="Proteomes" id="UP000076603">
    <property type="component" value="Unassembled WGS sequence"/>
</dbReference>
<dbReference type="PATRIC" id="fig|1121326.3.peg.3103"/>
<gene>
    <name evidence="1" type="ORF">CLMAG_30780</name>
</gene>
<comment type="caution">
    <text evidence="1">The sequence shown here is derived from an EMBL/GenBank/DDBJ whole genome shotgun (WGS) entry which is preliminary data.</text>
</comment>
<name>A0A162SIK1_9CLOT</name>
<dbReference type="EMBL" id="LWAE01000003">
    <property type="protein sequence ID" value="KZL91319.1"/>
    <property type="molecule type" value="Genomic_DNA"/>
</dbReference>
<accession>A0A162SIK1</accession>
<reference evidence="1 2" key="1">
    <citation type="submission" date="2016-04" db="EMBL/GenBank/DDBJ databases">
        <title>Genome sequence of Clostridium magnum DSM 2767.</title>
        <authorList>
            <person name="Poehlein A."/>
            <person name="Uhlig R."/>
            <person name="Fischer R."/>
            <person name="Bahl H."/>
            <person name="Daniel R."/>
        </authorList>
    </citation>
    <scope>NUCLEOTIDE SEQUENCE [LARGE SCALE GENOMIC DNA]</scope>
    <source>
        <strain evidence="1 2">DSM 2767</strain>
    </source>
</reference>
<evidence type="ECO:0000313" key="1">
    <source>
        <dbReference type="EMBL" id="KZL91319.1"/>
    </source>
</evidence>
<dbReference type="AlphaFoldDB" id="A0A162SIK1"/>
<keyword evidence="2" id="KW-1185">Reference proteome</keyword>
<evidence type="ECO:0000313" key="2">
    <source>
        <dbReference type="Proteomes" id="UP000076603"/>
    </source>
</evidence>
<proteinExistence type="predicted"/>
<dbReference type="STRING" id="1121326.CLMAG_30780"/>